<feature type="transmembrane region" description="Helical" evidence="1">
    <location>
        <begin position="149"/>
        <end position="172"/>
    </location>
</feature>
<feature type="transmembrane region" description="Helical" evidence="1">
    <location>
        <begin position="89"/>
        <end position="111"/>
    </location>
</feature>
<keyword evidence="1" id="KW-0472">Membrane</keyword>
<protein>
    <submittedName>
        <fullName evidence="2">Membrane protein</fullName>
    </submittedName>
</protein>
<proteinExistence type="predicted"/>
<feature type="transmembrane region" description="Helical" evidence="1">
    <location>
        <begin position="263"/>
        <end position="282"/>
    </location>
</feature>
<name>A0ABX0X6S3_9BACT</name>
<evidence type="ECO:0000313" key="3">
    <source>
        <dbReference type="Proteomes" id="UP000770785"/>
    </source>
</evidence>
<feature type="transmembrane region" description="Helical" evidence="1">
    <location>
        <begin position="230"/>
        <end position="251"/>
    </location>
</feature>
<feature type="transmembrane region" description="Helical" evidence="1">
    <location>
        <begin position="344"/>
        <end position="372"/>
    </location>
</feature>
<comment type="caution">
    <text evidence="2">The sequence shown here is derived from an EMBL/GenBank/DDBJ whole genome shotgun (WGS) entry which is preliminary data.</text>
</comment>
<feature type="transmembrane region" description="Helical" evidence="1">
    <location>
        <begin position="57"/>
        <end position="77"/>
    </location>
</feature>
<dbReference type="PANTHER" id="PTHR34289:SF8">
    <property type="entry name" value="DUF819 DOMAIN-CONTAINING PROTEIN"/>
    <property type="match status" value="1"/>
</dbReference>
<evidence type="ECO:0000256" key="1">
    <source>
        <dbReference type="SAM" id="Phobius"/>
    </source>
</evidence>
<feature type="transmembrane region" description="Helical" evidence="1">
    <location>
        <begin position="288"/>
        <end position="306"/>
    </location>
</feature>
<keyword evidence="1" id="KW-0812">Transmembrane</keyword>
<dbReference type="EMBL" id="JAATJH010000001">
    <property type="protein sequence ID" value="NJC24696.1"/>
    <property type="molecule type" value="Genomic_DNA"/>
</dbReference>
<dbReference type="Proteomes" id="UP000770785">
    <property type="component" value="Unassembled WGS sequence"/>
</dbReference>
<dbReference type="Pfam" id="PF05684">
    <property type="entry name" value="DUF819"/>
    <property type="match status" value="1"/>
</dbReference>
<accession>A0ABX0X6S3</accession>
<keyword evidence="1" id="KW-1133">Transmembrane helix</keyword>
<feature type="transmembrane region" description="Helical" evidence="1">
    <location>
        <begin position="318"/>
        <end position="338"/>
    </location>
</feature>
<feature type="transmembrane region" description="Helical" evidence="1">
    <location>
        <begin position="207"/>
        <end position="224"/>
    </location>
</feature>
<sequence>MVISTLLSVGLCLLFPLAARAGEREGKFPSWLSAIIACYLVGILVSNAHLWSVDNELLEKVAGASMLIGLPLLLFAVRIGDSLRYARTMLFSFLLCCVSGLICTLLVGLYMTDRIEDAWKISGMLVGLYTGGTPNVQAIGVALEAPASYLVLIQAADVLLGGAYLLGLITFLPSIYARIFRATPGEEEEVVQTETITVPLRRQVPQLIASLVVVALAVGTGLLFPESDHGLTIIILTLTTLSLIVASLPIVDRLGNTYPLGEYFILVFSVALGLMADFRDLASNGMDLLWFSFLALFATTTLHLLLSRLFNLDRDTVILSSVAAFYGPVFVVQVAASLKNQRLLAAGIAVSLFGFGIGNYLGISLANLVAWWSQ</sequence>
<reference evidence="2 3" key="1">
    <citation type="submission" date="2020-03" db="EMBL/GenBank/DDBJ databases">
        <title>Genomic Encyclopedia of Type Strains, Phase IV (KMG-IV): sequencing the most valuable type-strain genomes for metagenomic binning, comparative biology and taxonomic classification.</title>
        <authorList>
            <person name="Goeker M."/>
        </authorList>
    </citation>
    <scope>NUCLEOTIDE SEQUENCE [LARGE SCALE GENOMIC DNA]</scope>
    <source>
        <strain evidence="2 3">DSM 105096</strain>
    </source>
</reference>
<evidence type="ECO:0000313" key="2">
    <source>
        <dbReference type="EMBL" id="NJC24696.1"/>
    </source>
</evidence>
<feature type="transmembrane region" description="Helical" evidence="1">
    <location>
        <begin position="31"/>
        <end position="50"/>
    </location>
</feature>
<dbReference type="PANTHER" id="PTHR34289">
    <property type="entry name" value="PROTEIN, PUTATIVE (DUF819)-RELATED"/>
    <property type="match status" value="1"/>
</dbReference>
<dbReference type="InterPro" id="IPR008537">
    <property type="entry name" value="DUF819"/>
</dbReference>
<feature type="transmembrane region" description="Helical" evidence="1">
    <location>
        <begin position="123"/>
        <end position="143"/>
    </location>
</feature>
<keyword evidence="3" id="KW-1185">Reference proteome</keyword>
<dbReference type="RefSeq" id="WP_168035512.1">
    <property type="nucleotide sequence ID" value="NZ_JAATJH010000001.1"/>
</dbReference>
<organism evidence="2 3">
    <name type="scientific">Neolewinella antarctica</name>
    <dbReference type="NCBI Taxonomy" id="442734"/>
    <lineage>
        <taxon>Bacteria</taxon>
        <taxon>Pseudomonadati</taxon>
        <taxon>Bacteroidota</taxon>
        <taxon>Saprospiria</taxon>
        <taxon>Saprospirales</taxon>
        <taxon>Lewinellaceae</taxon>
        <taxon>Neolewinella</taxon>
    </lineage>
</organism>
<gene>
    <name evidence="2" type="ORF">GGR27_000177</name>
</gene>